<dbReference type="GeneID" id="40322583"/>
<dbReference type="Proteomes" id="UP000284403">
    <property type="component" value="Unassembled WGS sequence"/>
</dbReference>
<dbReference type="EMBL" id="MKKU01000942">
    <property type="protein sequence ID" value="RNE99629.1"/>
    <property type="molecule type" value="Genomic_DNA"/>
</dbReference>
<reference evidence="2 3" key="1">
    <citation type="journal article" date="2018" name="BMC Genomics">
        <title>Genomic comparison of Trypanosoma conorhini and Trypanosoma rangeli to Trypanosoma cruzi strains of high and low virulence.</title>
        <authorList>
            <person name="Bradwell K.R."/>
            <person name="Koparde V.N."/>
            <person name="Matveyev A.V."/>
            <person name="Serrano M.G."/>
            <person name="Alves J.M."/>
            <person name="Parikh H."/>
            <person name="Huang B."/>
            <person name="Lee V."/>
            <person name="Espinosa-Alvarez O."/>
            <person name="Ortiz P.A."/>
            <person name="Costa-Martins A.G."/>
            <person name="Teixeira M.M."/>
            <person name="Buck G.A."/>
        </authorList>
    </citation>
    <scope>NUCLEOTIDE SEQUENCE [LARGE SCALE GENOMIC DNA]</scope>
    <source>
        <strain evidence="2 3">025E</strain>
    </source>
</reference>
<proteinExistence type="predicted"/>
<name>A0A3R7KFW6_9TRYP</name>
<accession>A0A3R7KFW6</accession>
<comment type="caution">
    <text evidence="2">The sequence shown here is derived from an EMBL/GenBank/DDBJ whole genome shotgun (WGS) entry which is preliminary data.</text>
</comment>
<dbReference type="OrthoDB" id="241827at2759"/>
<sequence>MASPSPPGRTSGGGGAGRTPSSTCARPDDVISSFLAAGRAERLHWEQTQLLPSYHDGLLVETVAAYRLRLAFLAAKVEYLRGRINDTVLLGAAPSQAKSEQEMRCALRKNTEAAIERLAEVAVHCWVEEDVHSEVSAFCEELLGDADKATLRSIVEEIASEALP</sequence>
<dbReference type="AlphaFoldDB" id="A0A3R7KFW6"/>
<evidence type="ECO:0000313" key="2">
    <source>
        <dbReference type="EMBL" id="RNE99629.1"/>
    </source>
</evidence>
<evidence type="ECO:0000313" key="3">
    <source>
        <dbReference type="Proteomes" id="UP000284403"/>
    </source>
</evidence>
<protein>
    <submittedName>
        <fullName evidence="2">Uncharacterized protein</fullName>
    </submittedName>
</protein>
<gene>
    <name evidence="2" type="ORF">Tco025E_08972</name>
</gene>
<keyword evidence="3" id="KW-1185">Reference proteome</keyword>
<feature type="region of interest" description="Disordered" evidence="1">
    <location>
        <begin position="1"/>
        <end position="25"/>
    </location>
</feature>
<organism evidence="2 3">
    <name type="scientific">Trypanosoma conorhini</name>
    <dbReference type="NCBI Taxonomy" id="83891"/>
    <lineage>
        <taxon>Eukaryota</taxon>
        <taxon>Discoba</taxon>
        <taxon>Euglenozoa</taxon>
        <taxon>Kinetoplastea</taxon>
        <taxon>Metakinetoplastina</taxon>
        <taxon>Trypanosomatida</taxon>
        <taxon>Trypanosomatidae</taxon>
        <taxon>Trypanosoma</taxon>
    </lineage>
</organism>
<evidence type="ECO:0000256" key="1">
    <source>
        <dbReference type="SAM" id="MobiDB-lite"/>
    </source>
</evidence>
<dbReference type="RefSeq" id="XP_029224076.1">
    <property type="nucleotide sequence ID" value="XM_029375803.1"/>
</dbReference>